<evidence type="ECO:0000256" key="2">
    <source>
        <dbReference type="SAM" id="SignalP"/>
    </source>
</evidence>
<dbReference type="EMBL" id="JAEDAH010000051">
    <property type="protein sequence ID" value="MCA6064025.1"/>
    <property type="molecule type" value="Genomic_DNA"/>
</dbReference>
<dbReference type="InterPro" id="IPR018392">
    <property type="entry name" value="LysM"/>
</dbReference>
<dbReference type="Pfam" id="PF01476">
    <property type="entry name" value="LysM"/>
    <property type="match status" value="3"/>
</dbReference>
<sequence length="515" mass="58617">MKRLTLIICTIVSLAGCASITQKTTTPTEAKRSEAEAGVLYDWQEQVIVSQYDDIWERIIAAYQLDLSVDNERIRSQIQWYSKHQSYMDRVADRGVRYLHFISEQIEARDVPGELALLPIVESAFDPFAYSHGRASGVWQFIPSTGRDFGLRQDWWYDGRRDIRAATEAALKYLYALQREFNGDWLLALAAYNSGAGTVRKAIRTNKKKGKATDFWALDLPRETRDYVPKLIALAKIIRDPSDYGLTLKPLSDEPYFAVVNTGGQIDLSQVAALADADLDEIYKLNPGYNRWATHPDGPHEVLVPVQQQSVFEDQLASLPAQQRVKWQRYSVKSGDSLITIARQFHTTPDVLQDANNIRGNIIRAGQQLLIPSAFRNQESYTQSVSQRLSRIKSLRRPGNTDKVEYQVRSGDSFWGIARHHDVTVGELARWNGMAPGDPIKPGQTLVIWTQKATPGKREVIRKINYRVRSGDSLARISQKFNVRMSDLKRWNANQVKNKYLQPGQTLTLYVDVMR</sequence>
<dbReference type="SUPFAM" id="SSF54106">
    <property type="entry name" value="LysM domain"/>
    <property type="match status" value="3"/>
</dbReference>
<dbReference type="PANTHER" id="PTHR33734">
    <property type="entry name" value="LYSM DOMAIN-CONTAINING GPI-ANCHORED PROTEIN 2"/>
    <property type="match status" value="1"/>
</dbReference>
<feature type="signal peptide" evidence="2">
    <location>
        <begin position="1"/>
        <end position="18"/>
    </location>
</feature>
<dbReference type="InterPro" id="IPR036779">
    <property type="entry name" value="LysM_dom_sf"/>
</dbReference>
<feature type="domain" description="LysM" evidence="3">
    <location>
        <begin position="404"/>
        <end position="448"/>
    </location>
</feature>
<dbReference type="Proteomes" id="UP000714380">
    <property type="component" value="Unassembled WGS sequence"/>
</dbReference>
<evidence type="ECO:0000256" key="1">
    <source>
        <dbReference type="ARBA" id="ARBA00007734"/>
    </source>
</evidence>
<feature type="domain" description="LysM" evidence="3">
    <location>
        <begin position="328"/>
        <end position="371"/>
    </location>
</feature>
<protein>
    <submittedName>
        <fullName evidence="4">LysM peptidoglycan-binding domain-containing protein</fullName>
    </submittedName>
</protein>
<keyword evidence="5" id="KW-1185">Reference proteome</keyword>
<feature type="chain" id="PRO_5047095385" evidence="2">
    <location>
        <begin position="19"/>
        <end position="515"/>
    </location>
</feature>
<dbReference type="RefSeq" id="WP_225674594.1">
    <property type="nucleotide sequence ID" value="NZ_JAEDAH010000051.1"/>
</dbReference>
<comment type="caution">
    <text evidence="4">The sequence shown here is derived from an EMBL/GenBank/DDBJ whole genome shotgun (WGS) entry which is preliminary data.</text>
</comment>
<dbReference type="InterPro" id="IPR000189">
    <property type="entry name" value="Transglyc_AS"/>
</dbReference>
<accession>A0ABS7ZUE1</accession>
<dbReference type="SMART" id="SM00257">
    <property type="entry name" value="LysM"/>
    <property type="match status" value="3"/>
</dbReference>
<dbReference type="PANTHER" id="PTHR33734:SF22">
    <property type="entry name" value="MEMBRANE-BOUND LYTIC MUREIN TRANSGLYCOSYLASE D"/>
    <property type="match status" value="1"/>
</dbReference>
<dbReference type="PROSITE" id="PS51257">
    <property type="entry name" value="PROKAR_LIPOPROTEIN"/>
    <property type="match status" value="1"/>
</dbReference>
<proteinExistence type="inferred from homology"/>
<dbReference type="InterPro" id="IPR023346">
    <property type="entry name" value="Lysozyme-like_dom_sf"/>
</dbReference>
<organism evidence="4 5">
    <name type="scientific">Thalassolituus marinus</name>
    <dbReference type="NCBI Taxonomy" id="671053"/>
    <lineage>
        <taxon>Bacteria</taxon>
        <taxon>Pseudomonadati</taxon>
        <taxon>Pseudomonadota</taxon>
        <taxon>Gammaproteobacteria</taxon>
        <taxon>Oceanospirillales</taxon>
        <taxon>Oceanospirillaceae</taxon>
        <taxon>Thalassolituus</taxon>
    </lineage>
</organism>
<keyword evidence="2" id="KW-0732">Signal</keyword>
<dbReference type="SUPFAM" id="SSF53955">
    <property type="entry name" value="Lysozyme-like"/>
    <property type="match status" value="1"/>
</dbReference>
<gene>
    <name evidence="4" type="ORF">I9W95_10425</name>
</gene>
<dbReference type="Gene3D" id="3.10.350.10">
    <property type="entry name" value="LysM domain"/>
    <property type="match status" value="3"/>
</dbReference>
<evidence type="ECO:0000259" key="3">
    <source>
        <dbReference type="PROSITE" id="PS51782"/>
    </source>
</evidence>
<feature type="domain" description="LysM" evidence="3">
    <location>
        <begin position="464"/>
        <end position="509"/>
    </location>
</feature>
<evidence type="ECO:0000313" key="5">
    <source>
        <dbReference type="Proteomes" id="UP000714380"/>
    </source>
</evidence>
<comment type="similarity">
    <text evidence="1">Belongs to the transglycosylase Slt family.</text>
</comment>
<dbReference type="CDD" id="cd16894">
    <property type="entry name" value="MltD-like"/>
    <property type="match status" value="1"/>
</dbReference>
<dbReference type="Pfam" id="PF01464">
    <property type="entry name" value="SLT"/>
    <property type="match status" value="1"/>
</dbReference>
<dbReference type="Gene3D" id="1.10.530.10">
    <property type="match status" value="1"/>
</dbReference>
<dbReference type="InterPro" id="IPR008258">
    <property type="entry name" value="Transglycosylase_SLT_dom_1"/>
</dbReference>
<evidence type="ECO:0000313" key="4">
    <source>
        <dbReference type="EMBL" id="MCA6064025.1"/>
    </source>
</evidence>
<reference evidence="4 5" key="1">
    <citation type="submission" date="2020-12" db="EMBL/GenBank/DDBJ databases">
        <title>Novel Thalassolituus-related marine hydrocarbonoclastic bacteria mediated algae-derived hydrocarbons mineralization in twilight zone of the northern South China Sea.</title>
        <authorList>
            <person name="Dong C."/>
        </authorList>
    </citation>
    <scope>NUCLEOTIDE SEQUENCE [LARGE SCALE GENOMIC DNA]</scope>
    <source>
        <strain evidence="4 5">IMCC1826</strain>
    </source>
</reference>
<dbReference type="PROSITE" id="PS00922">
    <property type="entry name" value="TRANSGLYCOSYLASE"/>
    <property type="match status" value="1"/>
</dbReference>
<name>A0ABS7ZUE1_9GAMM</name>
<dbReference type="CDD" id="cd00118">
    <property type="entry name" value="LysM"/>
    <property type="match status" value="3"/>
</dbReference>
<dbReference type="PROSITE" id="PS51782">
    <property type="entry name" value="LYSM"/>
    <property type="match status" value="3"/>
</dbReference>